<sequence>MAGEKILLVDDEQEFTEVLSQRLETRGMKVDVARNGLEALKKIEDHVYDVIIMDMVMPELNGIEALKRIRKSNPELQIILLTGHATLEKGIEAVKLGAMDFLEKPADIKKLMNKITEGRSKKMLHETKQLEDKIKDILSSKGW</sequence>
<name>A0ABV6Z2D0_UNCC1</name>
<feature type="domain" description="Response regulatory" evidence="4">
    <location>
        <begin position="5"/>
        <end position="119"/>
    </location>
</feature>
<dbReference type="InterPro" id="IPR011006">
    <property type="entry name" value="CheY-like_superfamily"/>
</dbReference>
<comment type="caution">
    <text evidence="5">The sequence shown here is derived from an EMBL/GenBank/DDBJ whole genome shotgun (WGS) entry which is preliminary data.</text>
</comment>
<gene>
    <name evidence="5" type="ORF">ACFL27_20440</name>
</gene>
<keyword evidence="1 3" id="KW-0597">Phosphoprotein</keyword>
<dbReference type="PANTHER" id="PTHR44591">
    <property type="entry name" value="STRESS RESPONSE REGULATOR PROTEIN 1"/>
    <property type="match status" value="1"/>
</dbReference>
<evidence type="ECO:0000313" key="5">
    <source>
        <dbReference type="EMBL" id="MFC1852573.1"/>
    </source>
</evidence>
<dbReference type="Pfam" id="PF00072">
    <property type="entry name" value="Response_reg"/>
    <property type="match status" value="1"/>
</dbReference>
<evidence type="ECO:0000256" key="2">
    <source>
        <dbReference type="ARBA" id="ARBA00023012"/>
    </source>
</evidence>
<dbReference type="EMBL" id="JBHPBY010000333">
    <property type="protein sequence ID" value="MFC1852573.1"/>
    <property type="molecule type" value="Genomic_DNA"/>
</dbReference>
<dbReference type="Gene3D" id="3.40.50.2300">
    <property type="match status" value="1"/>
</dbReference>
<dbReference type="SMART" id="SM00448">
    <property type="entry name" value="REC"/>
    <property type="match status" value="1"/>
</dbReference>
<keyword evidence="6" id="KW-1185">Reference proteome</keyword>
<feature type="modified residue" description="4-aspartylphosphate" evidence="3">
    <location>
        <position position="54"/>
    </location>
</feature>
<dbReference type="Proteomes" id="UP001594351">
    <property type="component" value="Unassembled WGS sequence"/>
</dbReference>
<accession>A0ABV6Z2D0</accession>
<dbReference type="PANTHER" id="PTHR44591:SF14">
    <property type="entry name" value="PROTEIN PILG"/>
    <property type="match status" value="1"/>
</dbReference>
<dbReference type="InterPro" id="IPR001789">
    <property type="entry name" value="Sig_transdc_resp-reg_receiver"/>
</dbReference>
<dbReference type="SUPFAM" id="SSF52172">
    <property type="entry name" value="CheY-like"/>
    <property type="match status" value="1"/>
</dbReference>
<keyword evidence="2" id="KW-0902">Two-component regulatory system</keyword>
<reference evidence="5 6" key="1">
    <citation type="submission" date="2024-09" db="EMBL/GenBank/DDBJ databases">
        <title>Laminarin stimulates single cell rates of sulfate reduction while oxygen inhibits transcriptomic activity in coastal marine sediment.</title>
        <authorList>
            <person name="Lindsay M."/>
            <person name="Orcutt B."/>
            <person name="Emerson D."/>
            <person name="Stepanauskas R."/>
            <person name="D'Angelo T."/>
        </authorList>
    </citation>
    <scope>NUCLEOTIDE SEQUENCE [LARGE SCALE GENOMIC DNA]</scope>
    <source>
        <strain evidence="5">SAG AM-311-K15</strain>
    </source>
</reference>
<protein>
    <submittedName>
        <fullName evidence="5">Response regulator</fullName>
    </submittedName>
</protein>
<organism evidence="5 6">
    <name type="scientific">candidate division CSSED10-310 bacterium</name>
    <dbReference type="NCBI Taxonomy" id="2855610"/>
    <lineage>
        <taxon>Bacteria</taxon>
        <taxon>Bacteria division CSSED10-310</taxon>
    </lineage>
</organism>
<proteinExistence type="predicted"/>
<dbReference type="InterPro" id="IPR050595">
    <property type="entry name" value="Bact_response_regulator"/>
</dbReference>
<evidence type="ECO:0000256" key="1">
    <source>
        <dbReference type="ARBA" id="ARBA00022553"/>
    </source>
</evidence>
<evidence type="ECO:0000256" key="3">
    <source>
        <dbReference type="PROSITE-ProRule" id="PRU00169"/>
    </source>
</evidence>
<evidence type="ECO:0000313" key="6">
    <source>
        <dbReference type="Proteomes" id="UP001594351"/>
    </source>
</evidence>
<evidence type="ECO:0000259" key="4">
    <source>
        <dbReference type="PROSITE" id="PS50110"/>
    </source>
</evidence>
<dbReference type="PROSITE" id="PS50110">
    <property type="entry name" value="RESPONSE_REGULATORY"/>
    <property type="match status" value="1"/>
</dbReference>